<organism evidence="1 2">
    <name type="scientific">Danaus plexippus plexippus</name>
    <dbReference type="NCBI Taxonomy" id="278856"/>
    <lineage>
        <taxon>Eukaryota</taxon>
        <taxon>Metazoa</taxon>
        <taxon>Ecdysozoa</taxon>
        <taxon>Arthropoda</taxon>
        <taxon>Hexapoda</taxon>
        <taxon>Insecta</taxon>
        <taxon>Pterygota</taxon>
        <taxon>Neoptera</taxon>
        <taxon>Endopterygota</taxon>
        <taxon>Lepidoptera</taxon>
        <taxon>Glossata</taxon>
        <taxon>Ditrysia</taxon>
        <taxon>Papilionoidea</taxon>
        <taxon>Nymphalidae</taxon>
        <taxon>Danainae</taxon>
        <taxon>Danaini</taxon>
        <taxon>Danaina</taxon>
        <taxon>Danaus</taxon>
        <taxon>Danaus</taxon>
    </lineage>
</organism>
<dbReference type="Proteomes" id="UP000007151">
    <property type="component" value="Unassembled WGS sequence"/>
</dbReference>
<evidence type="ECO:0000313" key="2">
    <source>
        <dbReference type="Proteomes" id="UP000007151"/>
    </source>
</evidence>
<protein>
    <submittedName>
        <fullName evidence="1">Ral guanine nucleotide exchange factor</fullName>
    </submittedName>
</protein>
<dbReference type="InParanoid" id="A0A212EJ86"/>
<sequence length="125" mass="14177">MKGKLPGILRKRVVPDAFSKCAAAALCDFTRFTHARAHQPALSAWSIELQHLHEHLCRIVWYGSESVCNDRGQLITVTSRHGPCGRYAVSQPTWRLWGEEKVDGAVYTVYLKKVRYHRPTRSASS</sequence>
<feature type="non-terminal residue" evidence="1">
    <location>
        <position position="125"/>
    </location>
</feature>
<dbReference type="AlphaFoldDB" id="A0A212EJ86"/>
<dbReference type="EMBL" id="AGBW02014506">
    <property type="protein sequence ID" value="OWR41549.1"/>
    <property type="molecule type" value="Genomic_DNA"/>
</dbReference>
<dbReference type="STRING" id="278856.A0A212EJ86"/>
<comment type="caution">
    <text evidence="1">The sequence shown here is derived from an EMBL/GenBank/DDBJ whole genome shotgun (WGS) entry which is preliminary data.</text>
</comment>
<gene>
    <name evidence="1" type="ORF">KGM_211138A</name>
</gene>
<name>A0A212EJ86_DANPL</name>
<proteinExistence type="predicted"/>
<evidence type="ECO:0000313" key="1">
    <source>
        <dbReference type="EMBL" id="OWR41549.1"/>
    </source>
</evidence>
<keyword evidence="2" id="KW-1185">Reference proteome</keyword>
<accession>A0A212EJ86</accession>
<reference evidence="1 2" key="1">
    <citation type="journal article" date="2011" name="Cell">
        <title>The monarch butterfly genome yields insights into long-distance migration.</title>
        <authorList>
            <person name="Zhan S."/>
            <person name="Merlin C."/>
            <person name="Boore J.L."/>
            <person name="Reppert S.M."/>
        </authorList>
    </citation>
    <scope>NUCLEOTIDE SEQUENCE [LARGE SCALE GENOMIC DNA]</scope>
    <source>
        <strain evidence="1">F-2</strain>
    </source>
</reference>
<dbReference type="KEGG" id="dpl:KGM_211138A"/>